<protein>
    <submittedName>
        <fullName evidence="1">Uncharacterized protein</fullName>
    </submittedName>
</protein>
<reference evidence="1" key="1">
    <citation type="journal article" date="2016" name="Sci. Rep.">
        <title>Genomics of high molecular weight plasmids isolated from an on-farm biopurification system.</title>
        <authorList>
            <person name="Martini M.C."/>
            <person name="Wibberg D."/>
            <person name="Lozano M."/>
            <person name="Torres Tejerizo G."/>
            <person name="Albicoro F.J."/>
            <person name="Jaenicke S."/>
            <person name="van Elsas J.D."/>
            <person name="Petroni A."/>
            <person name="Garcillan-Barcia M.P."/>
            <person name="de la Cruz F."/>
            <person name="Schluter A."/>
            <person name="Puhler A."/>
            <person name="Pistorio M."/>
            <person name="Lagares A."/>
            <person name="Del Papa M.F."/>
        </authorList>
    </citation>
    <scope>NUCLEOTIDE SEQUENCE</scope>
    <source>
        <plasmid evidence="1">pMC6</plasmid>
    </source>
</reference>
<sequence>MRRQFVHVLAHALAGLGGLWAAFGQVGFAPGREEHQGAPFAGALAERNLGPFERGQTQPFYLITHVETACRLGRVARRGGDRGRADFADALQGGMQLRVIQVPHMGDTPVPADQHMLRGDPQVERGGQAAIVNDDGHGQAQFLAVGADRVEVIAEAGVHGDDLDVVAQCLLNLFETGHLLPARDAPGCPELEVDRLLAIELRQVDVFAIDGGEACIRARLADQRGTRSLCAALALIDGGLFGVRAVGSRKQDQAGQPFDRVHERHWRHR</sequence>
<accession>A0A193SBV7</accession>
<dbReference type="AlphaFoldDB" id="A0A193SBV7"/>
<name>A0A193SBV7_9ZZZZ</name>
<organism evidence="1">
    <name type="scientific">biofilter metagenome</name>
    <dbReference type="NCBI Taxonomy" id="1070537"/>
    <lineage>
        <taxon>unclassified sequences</taxon>
        <taxon>metagenomes</taxon>
        <taxon>ecological metagenomes</taxon>
    </lineage>
</organism>
<evidence type="ECO:0000313" key="1">
    <source>
        <dbReference type="EMBL" id="CVK35619.1"/>
    </source>
</evidence>
<keyword evidence="1" id="KW-0614">Plasmid</keyword>
<proteinExistence type="predicted"/>
<dbReference type="EMBL" id="LT158606">
    <property type="protein sequence ID" value="CVK35619.1"/>
    <property type="molecule type" value="Genomic_DNA"/>
</dbReference>
<gene>
    <name evidence="1" type="ORF">MCM2015_pMC6_44</name>
</gene>
<geneLocation type="plasmid" evidence="1">
    <name>pMC6</name>
</geneLocation>